<organism evidence="1 2">
    <name type="scientific">Heterodera schachtii</name>
    <name type="common">Sugarbeet cyst nematode worm</name>
    <name type="synonym">Tylenchus schachtii</name>
    <dbReference type="NCBI Taxonomy" id="97005"/>
    <lineage>
        <taxon>Eukaryota</taxon>
        <taxon>Metazoa</taxon>
        <taxon>Ecdysozoa</taxon>
        <taxon>Nematoda</taxon>
        <taxon>Chromadorea</taxon>
        <taxon>Rhabditida</taxon>
        <taxon>Tylenchina</taxon>
        <taxon>Tylenchomorpha</taxon>
        <taxon>Tylenchoidea</taxon>
        <taxon>Heteroderidae</taxon>
        <taxon>Heteroderinae</taxon>
        <taxon>Heterodera</taxon>
    </lineage>
</organism>
<evidence type="ECO:0000313" key="2">
    <source>
        <dbReference type="Proteomes" id="UP001620645"/>
    </source>
</evidence>
<proteinExistence type="predicted"/>
<accession>A0ABD2JKY9</accession>
<keyword evidence="2" id="KW-1185">Reference proteome</keyword>
<gene>
    <name evidence="1" type="ORF">niasHS_004409</name>
</gene>
<protein>
    <submittedName>
        <fullName evidence="1">Uncharacterized protein</fullName>
    </submittedName>
</protein>
<dbReference type="Proteomes" id="UP001620645">
    <property type="component" value="Unassembled WGS sequence"/>
</dbReference>
<dbReference type="EMBL" id="JBICCN010000133">
    <property type="protein sequence ID" value="KAL3091258.1"/>
    <property type="molecule type" value="Genomic_DNA"/>
</dbReference>
<comment type="caution">
    <text evidence="1">The sequence shown here is derived from an EMBL/GenBank/DDBJ whole genome shotgun (WGS) entry which is preliminary data.</text>
</comment>
<name>A0ABD2JKY9_HETSC</name>
<evidence type="ECO:0000313" key="1">
    <source>
        <dbReference type="EMBL" id="KAL3091258.1"/>
    </source>
</evidence>
<sequence>MSLPTLSLPKMKLSGKSVAFACKFWRIPTRVMAEALLAISAVEEQLEALKPVEQLRLEELKVARKDWKEVRRRVLEAGTSVDDVNDWASNLQATGIHLSDRVHPFPCSEHFLVDLVEPLGKAPFPP</sequence>
<dbReference type="AlphaFoldDB" id="A0ABD2JKY9"/>
<reference evidence="1 2" key="1">
    <citation type="submission" date="2024-10" db="EMBL/GenBank/DDBJ databases">
        <authorList>
            <person name="Kim D."/>
        </authorList>
    </citation>
    <scope>NUCLEOTIDE SEQUENCE [LARGE SCALE GENOMIC DNA]</scope>
    <source>
        <strain evidence="1">Taebaek</strain>
    </source>
</reference>